<dbReference type="PROSITE" id="PS50280">
    <property type="entry name" value="SET"/>
    <property type="match status" value="1"/>
</dbReference>
<dbReference type="CDD" id="cd20071">
    <property type="entry name" value="SET_SMYD"/>
    <property type="match status" value="1"/>
</dbReference>
<dbReference type="SMART" id="SM00317">
    <property type="entry name" value="SET"/>
    <property type="match status" value="1"/>
</dbReference>
<dbReference type="Gene3D" id="2.170.270.10">
    <property type="entry name" value="SET domain"/>
    <property type="match status" value="1"/>
</dbReference>
<keyword evidence="3" id="KW-0862">Zinc</keyword>
<dbReference type="PROSITE" id="PS50865">
    <property type="entry name" value="ZF_MYND_2"/>
    <property type="match status" value="1"/>
</dbReference>
<evidence type="ECO:0000256" key="5">
    <source>
        <dbReference type="SAM" id="Phobius"/>
    </source>
</evidence>
<evidence type="ECO:0000313" key="8">
    <source>
        <dbReference type="EMBL" id="CAD7442405.1"/>
    </source>
</evidence>
<keyword evidence="1" id="KW-0479">Metal-binding</keyword>
<dbReference type="PROSITE" id="PS01360">
    <property type="entry name" value="ZF_MYND_1"/>
    <property type="match status" value="1"/>
</dbReference>
<dbReference type="Gene3D" id="6.10.140.2220">
    <property type="match status" value="2"/>
</dbReference>
<dbReference type="InterPro" id="IPR046341">
    <property type="entry name" value="SET_dom_sf"/>
</dbReference>
<dbReference type="InterPro" id="IPR001214">
    <property type="entry name" value="SET_dom"/>
</dbReference>
<dbReference type="SUPFAM" id="SSF82199">
    <property type="entry name" value="SET domain"/>
    <property type="match status" value="1"/>
</dbReference>
<evidence type="ECO:0000259" key="6">
    <source>
        <dbReference type="PROSITE" id="PS50280"/>
    </source>
</evidence>
<proteinExistence type="predicted"/>
<dbReference type="GO" id="GO:0008757">
    <property type="term" value="F:S-adenosylmethionine-dependent methyltransferase activity"/>
    <property type="evidence" value="ECO:0007669"/>
    <property type="project" value="UniProtKB-ARBA"/>
</dbReference>
<evidence type="ECO:0000256" key="4">
    <source>
        <dbReference type="PROSITE-ProRule" id="PRU00134"/>
    </source>
</evidence>
<keyword evidence="2 4" id="KW-0863">Zinc-finger</keyword>
<dbReference type="SUPFAM" id="SSF144232">
    <property type="entry name" value="HIT/MYND zinc finger-like"/>
    <property type="match status" value="1"/>
</dbReference>
<dbReference type="InterPro" id="IPR002893">
    <property type="entry name" value="Znf_MYND"/>
</dbReference>
<dbReference type="GO" id="GO:0008276">
    <property type="term" value="F:protein methyltransferase activity"/>
    <property type="evidence" value="ECO:0007669"/>
    <property type="project" value="UniProtKB-ARBA"/>
</dbReference>
<dbReference type="PANTHER" id="PTHR46455">
    <property type="entry name" value="SET AND MYND DOMAIN CONTAINING, ARTHROPOD-SPECIFIC, MEMBER 4, ISOFORM A"/>
    <property type="match status" value="1"/>
</dbReference>
<feature type="transmembrane region" description="Helical" evidence="5">
    <location>
        <begin position="40"/>
        <end position="63"/>
    </location>
</feature>
<dbReference type="Pfam" id="PF01753">
    <property type="entry name" value="zf-MYND"/>
    <property type="match status" value="1"/>
</dbReference>
<feature type="domain" description="SET" evidence="6">
    <location>
        <begin position="124"/>
        <end position="368"/>
    </location>
</feature>
<protein>
    <submittedName>
        <fullName evidence="8">Uncharacterized protein</fullName>
    </submittedName>
</protein>
<sequence>MKGRGFRNTVLSDRVGKDVNQSWNTEVSWRPERCSLSVSVLYVVVFLPTGSLYVSVLYVVVFLSTRFAVCVSVVCSCVPPHQVRGMTGQCAVCQAPATQCCSSCRAVFYCSRDHQKQHWRHHKTRCASYRVEVDERLGRFLVASRDIKQGELILREPPLVLGPKTATFPLCLGCHRRLSSNLEGYHVCSGCNWPLCGPQCEGLAPHQDECRLMRESGHRADIPFESPQKKEAVYCNITPLRCLLLREKHPDKFATLLNLQSHLEDLRDTSLYNLFKTTMIGFLLDGLQLTDVDPEMILRMCAILDTNAFDVRRKKGEVNVRGVYPTGSFLSHDCTPNTKYTFVGPEFSLVLTATIPIRKGDIISTTYTRTLWGTLGRRANLRLARCFDCTCARCSDCTEMGTHAGAISCAACKRSGRDSKVLSTNPLDSAAAWRCKSCPHSIPGRQMAWGNDAVRQEMEAVNKRRSEALEEFLEKYGGALHSTNSHILEMKYVLARLYGNEEGRVLSDLSDEHLERKIDLCHELLEVADALSPGMSRMRGVLLFELQAAMVVNTRREFESDQITKERAQEVLGEAMTLLQSSAEILRSDPDMKAQLEEKLVALAKDLEPN</sequence>
<dbReference type="Pfam" id="PF00856">
    <property type="entry name" value="SET"/>
    <property type="match status" value="1"/>
</dbReference>
<evidence type="ECO:0000256" key="1">
    <source>
        <dbReference type="ARBA" id="ARBA00022723"/>
    </source>
</evidence>
<evidence type="ECO:0000256" key="3">
    <source>
        <dbReference type="ARBA" id="ARBA00022833"/>
    </source>
</evidence>
<feature type="domain" description="MYND-type" evidence="7">
    <location>
        <begin position="90"/>
        <end position="126"/>
    </location>
</feature>
<dbReference type="PANTHER" id="PTHR46455:SF1">
    <property type="entry name" value="SET AND MYND DOMAIN CONTAINING, ARTHROPOD-SPECIFIC, MEMBER 2"/>
    <property type="match status" value="1"/>
</dbReference>
<evidence type="ECO:0000259" key="7">
    <source>
        <dbReference type="PROSITE" id="PS50865"/>
    </source>
</evidence>
<accession>A0A7R9EYC3</accession>
<keyword evidence="5" id="KW-1133">Transmembrane helix</keyword>
<keyword evidence="5" id="KW-0472">Membrane</keyword>
<dbReference type="GO" id="GO:0008170">
    <property type="term" value="F:N-methyltransferase activity"/>
    <property type="evidence" value="ECO:0007669"/>
    <property type="project" value="UniProtKB-ARBA"/>
</dbReference>
<reference evidence="8" key="1">
    <citation type="submission" date="2020-11" db="EMBL/GenBank/DDBJ databases">
        <authorList>
            <person name="Tran Van P."/>
        </authorList>
    </citation>
    <scope>NUCLEOTIDE SEQUENCE</scope>
</reference>
<organism evidence="8">
    <name type="scientific">Timema bartmani</name>
    <dbReference type="NCBI Taxonomy" id="61472"/>
    <lineage>
        <taxon>Eukaryota</taxon>
        <taxon>Metazoa</taxon>
        <taxon>Ecdysozoa</taxon>
        <taxon>Arthropoda</taxon>
        <taxon>Hexapoda</taxon>
        <taxon>Insecta</taxon>
        <taxon>Pterygota</taxon>
        <taxon>Neoptera</taxon>
        <taxon>Polyneoptera</taxon>
        <taxon>Phasmatodea</taxon>
        <taxon>Timematodea</taxon>
        <taxon>Timematoidea</taxon>
        <taxon>Timematidae</taxon>
        <taxon>Timema</taxon>
    </lineage>
</organism>
<dbReference type="InterPro" id="IPR053010">
    <property type="entry name" value="SET_SmydA-8"/>
</dbReference>
<dbReference type="GO" id="GO:0008270">
    <property type="term" value="F:zinc ion binding"/>
    <property type="evidence" value="ECO:0007669"/>
    <property type="project" value="UniProtKB-KW"/>
</dbReference>
<dbReference type="AlphaFoldDB" id="A0A7R9EYC3"/>
<keyword evidence="5" id="KW-0812">Transmembrane</keyword>
<dbReference type="EMBL" id="OD565707">
    <property type="protein sequence ID" value="CAD7442405.1"/>
    <property type="molecule type" value="Genomic_DNA"/>
</dbReference>
<gene>
    <name evidence="8" type="ORF">TBIB3V08_LOCUS4836</name>
</gene>
<dbReference type="Gene3D" id="1.10.220.160">
    <property type="match status" value="1"/>
</dbReference>
<evidence type="ECO:0000256" key="2">
    <source>
        <dbReference type="ARBA" id="ARBA00022771"/>
    </source>
</evidence>
<name>A0A7R9EYC3_9NEOP</name>